<keyword evidence="1" id="KW-0963">Cytoplasm</keyword>
<dbReference type="PANTHER" id="PTHR43290">
    <property type="entry name" value="MEVALONATE KINASE"/>
    <property type="match status" value="1"/>
</dbReference>
<accession>A0A3R7F3L4</accession>
<evidence type="ECO:0000256" key="6">
    <source>
        <dbReference type="ARBA" id="ARBA00022840"/>
    </source>
</evidence>
<gene>
    <name evidence="12" type="ORF">DYB26_000434</name>
</gene>
<evidence type="ECO:0000256" key="3">
    <source>
        <dbReference type="ARBA" id="ARBA00022679"/>
    </source>
</evidence>
<comment type="pathway">
    <text evidence="9">Isoprenoid biosynthesis; isopentenyl diphosphate biosynthesis via mevalonate pathway; isopentenyl diphosphate from (R)-mevalonate: step 1/3.</text>
</comment>
<dbReference type="InterPro" id="IPR006204">
    <property type="entry name" value="GHMP_kinase_N_dom"/>
</dbReference>
<keyword evidence="6" id="KW-0067">ATP-binding</keyword>
<dbReference type="GO" id="GO:0005829">
    <property type="term" value="C:cytosol"/>
    <property type="evidence" value="ECO:0007669"/>
    <property type="project" value="TreeGrafter"/>
</dbReference>
<dbReference type="GO" id="GO:0004496">
    <property type="term" value="F:mevalonate kinase activity"/>
    <property type="evidence" value="ECO:0007669"/>
    <property type="project" value="InterPro"/>
</dbReference>
<dbReference type="PANTHER" id="PTHR43290:SF2">
    <property type="entry name" value="MEVALONATE KINASE"/>
    <property type="match status" value="1"/>
</dbReference>
<evidence type="ECO:0008006" key="14">
    <source>
        <dbReference type="Google" id="ProtNLM"/>
    </source>
</evidence>
<keyword evidence="8" id="KW-0443">Lipid metabolism</keyword>
<dbReference type="EMBL" id="QUTF01012533">
    <property type="protein sequence ID" value="RHZ23078.1"/>
    <property type="molecule type" value="Genomic_DNA"/>
</dbReference>
<dbReference type="VEuPathDB" id="FungiDB:H257_09728"/>
<keyword evidence="7" id="KW-0460">Magnesium</keyword>
<evidence type="ECO:0000256" key="9">
    <source>
        <dbReference type="ARBA" id="ARBA00029438"/>
    </source>
</evidence>
<dbReference type="InterPro" id="IPR013750">
    <property type="entry name" value="GHMP_kinase_C_dom"/>
</dbReference>
<evidence type="ECO:0000256" key="4">
    <source>
        <dbReference type="ARBA" id="ARBA00022741"/>
    </source>
</evidence>
<dbReference type="Gene3D" id="3.30.230.10">
    <property type="match status" value="1"/>
</dbReference>
<dbReference type="InterPro" id="IPR014721">
    <property type="entry name" value="Ribsml_uS5_D2-typ_fold_subgr"/>
</dbReference>
<feature type="domain" description="GHMP kinase C-terminal" evidence="11">
    <location>
        <begin position="470"/>
        <end position="535"/>
    </location>
</feature>
<dbReference type="SUPFAM" id="SSF55060">
    <property type="entry name" value="GHMP Kinase, C-terminal domain"/>
    <property type="match status" value="1"/>
</dbReference>
<dbReference type="Pfam" id="PF08544">
    <property type="entry name" value="GHMP_kinases_C"/>
    <property type="match status" value="1"/>
</dbReference>
<dbReference type="PRINTS" id="PR00959">
    <property type="entry name" value="MEVGALKINASE"/>
</dbReference>
<dbReference type="InterPro" id="IPR020568">
    <property type="entry name" value="Ribosomal_Su5_D2-typ_SF"/>
</dbReference>
<evidence type="ECO:0000256" key="1">
    <source>
        <dbReference type="ARBA" id="ARBA00022490"/>
    </source>
</evidence>
<keyword evidence="2" id="KW-0444">Lipid biosynthesis</keyword>
<dbReference type="Proteomes" id="UP000286510">
    <property type="component" value="Unassembled WGS sequence"/>
</dbReference>
<evidence type="ECO:0000259" key="10">
    <source>
        <dbReference type="Pfam" id="PF00288"/>
    </source>
</evidence>
<evidence type="ECO:0000259" key="11">
    <source>
        <dbReference type="Pfam" id="PF08544"/>
    </source>
</evidence>
<organism evidence="12 13">
    <name type="scientific">Aphanomyces astaci</name>
    <name type="common">Crayfish plague agent</name>
    <dbReference type="NCBI Taxonomy" id="112090"/>
    <lineage>
        <taxon>Eukaryota</taxon>
        <taxon>Sar</taxon>
        <taxon>Stramenopiles</taxon>
        <taxon>Oomycota</taxon>
        <taxon>Saprolegniomycetes</taxon>
        <taxon>Saprolegniales</taxon>
        <taxon>Verrucalvaceae</taxon>
        <taxon>Aphanomyces</taxon>
    </lineage>
</organism>
<dbReference type="InterPro" id="IPR006205">
    <property type="entry name" value="Mev_gal_kin"/>
</dbReference>
<keyword evidence="3" id="KW-0808">Transferase</keyword>
<dbReference type="GO" id="GO:0005524">
    <property type="term" value="F:ATP binding"/>
    <property type="evidence" value="ECO:0007669"/>
    <property type="project" value="UniProtKB-KW"/>
</dbReference>
<proteinExistence type="predicted"/>
<dbReference type="Pfam" id="PF00288">
    <property type="entry name" value="GHMP_kinases_N"/>
    <property type="match status" value="1"/>
</dbReference>
<dbReference type="Gene3D" id="3.30.70.890">
    <property type="entry name" value="GHMP kinase, C-terminal domain"/>
    <property type="match status" value="1"/>
</dbReference>
<dbReference type="AlphaFoldDB" id="A0A3R7F3L4"/>
<evidence type="ECO:0000256" key="8">
    <source>
        <dbReference type="ARBA" id="ARBA00023098"/>
    </source>
</evidence>
<feature type="domain" description="GHMP kinase N-terminal" evidence="10">
    <location>
        <begin position="312"/>
        <end position="392"/>
    </location>
</feature>
<evidence type="ECO:0000256" key="7">
    <source>
        <dbReference type="ARBA" id="ARBA00022842"/>
    </source>
</evidence>
<comment type="caution">
    <text evidence="12">The sequence shown here is derived from an EMBL/GenBank/DDBJ whole genome shotgun (WGS) entry which is preliminary data.</text>
</comment>
<keyword evidence="4" id="KW-0547">Nucleotide-binding</keyword>
<dbReference type="InterPro" id="IPR036554">
    <property type="entry name" value="GHMP_kinase_C_sf"/>
</dbReference>
<sequence>MRRTKIHDVTTKFANVTFPSIQVDANLYHIKLTSTQDSIVPVSIDLYSVYSHTTCIELTNLGHDLLRLTMAMAAVGPLTSSATGKKKSRTGERETGPRPCWFAFYLMPLWTTAQPPRPRQGSVLFVATTKWTRYPAPVEWDLHTIPWARFTLKKNTKAIVVLHAGHYQVTVLSMVPDTSVQMKLRLNGVTVKPAPSQYFPQYSVLTLHSRVRSHGPVAMYLQVLTDQTFGGEPTVAVSLLNLTSMQDGQPLSRSWSLQAIKAAIGGASAANDTFLPRPSAAITAALVDFLSDQHPKDANALRPALFLVLAILPELFDELSVGVQLHVTSGDFPVGAGLGSSAAFCVSVAAALLRSRHDVVPLDTINAHAFAAEVLLHDDPSGVDNTVSTYGGAILYQKQPQSQMKALQDLPTLRFLLTNTHVPRETKHLVAKVRALHTADPAFVDGRFEAIRTIIEAFQRQAETPRTFSQTEFQAMIRLNQTLLAQVGVSHPAIDTVVNLANPLLPTKLTGAGGGGCTITFIPDDTDEGAVAALKADLAKHGFTCVETVLGGPGVKFSLATV</sequence>
<protein>
    <recommendedName>
        <fullName evidence="14">Mevalonate kinase</fullName>
    </recommendedName>
</protein>
<keyword evidence="5" id="KW-0418">Kinase</keyword>
<dbReference type="UniPathway" id="UPA00057">
    <property type="reaction ID" value="UER00098"/>
</dbReference>
<evidence type="ECO:0000256" key="5">
    <source>
        <dbReference type="ARBA" id="ARBA00022777"/>
    </source>
</evidence>
<dbReference type="SUPFAM" id="SSF54211">
    <property type="entry name" value="Ribosomal protein S5 domain 2-like"/>
    <property type="match status" value="1"/>
</dbReference>
<reference evidence="12 13" key="1">
    <citation type="submission" date="2018-08" db="EMBL/GenBank/DDBJ databases">
        <title>Aphanomyces genome sequencing and annotation.</title>
        <authorList>
            <person name="Minardi D."/>
            <person name="Oidtmann B."/>
            <person name="Van Der Giezen M."/>
            <person name="Studholme D.J."/>
        </authorList>
    </citation>
    <scope>NUCLEOTIDE SEQUENCE [LARGE SCALE GENOMIC DNA]</scope>
    <source>
        <strain evidence="12 13">FDL457</strain>
    </source>
</reference>
<name>A0A3R7F3L4_APHAT</name>
<evidence type="ECO:0000256" key="2">
    <source>
        <dbReference type="ARBA" id="ARBA00022516"/>
    </source>
</evidence>
<evidence type="ECO:0000313" key="12">
    <source>
        <dbReference type="EMBL" id="RHZ23078.1"/>
    </source>
</evidence>
<dbReference type="GO" id="GO:0019287">
    <property type="term" value="P:isopentenyl diphosphate biosynthetic process, mevalonate pathway"/>
    <property type="evidence" value="ECO:0007669"/>
    <property type="project" value="UniProtKB-UniPathway"/>
</dbReference>
<evidence type="ECO:0000313" key="13">
    <source>
        <dbReference type="Proteomes" id="UP000286510"/>
    </source>
</evidence>